<dbReference type="InterPro" id="IPR015956">
    <property type="entry name" value="Peniciliin-bd_prot_C_sf"/>
</dbReference>
<dbReference type="NCBIfam" id="NF033679">
    <property type="entry name" value="DNRLRE_dom"/>
    <property type="match status" value="1"/>
</dbReference>
<dbReference type="Pfam" id="PF25778">
    <property type="entry name" value="DUF7948"/>
    <property type="match status" value="1"/>
</dbReference>
<evidence type="ECO:0000256" key="1">
    <source>
        <dbReference type="ARBA" id="ARBA00003217"/>
    </source>
</evidence>
<comment type="caution">
    <text evidence="17">The sequence shown here is derived from an EMBL/GenBank/DDBJ whole genome shotgun (WGS) entry which is preliminary data.</text>
</comment>
<feature type="domain" description="Peptidase S11 D-Ala-D-Ala carboxypeptidase A C-terminal" evidence="16">
    <location>
        <begin position="715"/>
        <end position="806"/>
    </location>
</feature>
<dbReference type="Gene3D" id="3.40.710.10">
    <property type="entry name" value="DD-peptidase/beta-lactamase superfamily"/>
    <property type="match status" value="1"/>
</dbReference>
<keyword evidence="18" id="KW-1185">Reference proteome</keyword>
<comment type="subcellular location">
    <subcellularLocation>
        <location evidence="2">Secreted</location>
    </subcellularLocation>
</comment>
<dbReference type="Pfam" id="PF07943">
    <property type="entry name" value="PBP5_C"/>
    <property type="match status" value="1"/>
</dbReference>
<dbReference type="Gene3D" id="2.60.410.10">
    <property type="entry name" value="D-Ala-D-Ala carboxypeptidase, C-terminal domain"/>
    <property type="match status" value="1"/>
</dbReference>
<keyword evidence="10" id="KW-0378">Hydrolase</keyword>
<dbReference type="SUPFAM" id="SSF69189">
    <property type="entry name" value="Penicillin-binding protein associated domain"/>
    <property type="match status" value="1"/>
</dbReference>
<dbReference type="RefSeq" id="WP_379864572.1">
    <property type="nucleotide sequence ID" value="NZ_JBHTBW010000021.1"/>
</dbReference>
<keyword evidence="13" id="KW-0961">Cell wall biogenesis/degradation</keyword>
<gene>
    <name evidence="17" type="ORF">ACFQNG_08925</name>
</gene>
<evidence type="ECO:0000259" key="16">
    <source>
        <dbReference type="SMART" id="SM00936"/>
    </source>
</evidence>
<keyword evidence="9" id="KW-0732">Signal</keyword>
<keyword evidence="8" id="KW-0645">Protease</keyword>
<evidence type="ECO:0000256" key="4">
    <source>
        <dbReference type="ARBA" id="ARBA00007164"/>
    </source>
</evidence>
<dbReference type="InterPro" id="IPR012338">
    <property type="entry name" value="Beta-lactam/transpept-like"/>
</dbReference>
<evidence type="ECO:0000256" key="12">
    <source>
        <dbReference type="ARBA" id="ARBA00022984"/>
    </source>
</evidence>
<dbReference type="InterPro" id="IPR037167">
    <property type="entry name" value="Peptidase_S11_C_sf"/>
</dbReference>
<dbReference type="InterPro" id="IPR055372">
    <property type="entry name" value="CBM96"/>
</dbReference>
<dbReference type="Pfam" id="PF24517">
    <property type="entry name" value="CBM96"/>
    <property type="match status" value="1"/>
</dbReference>
<keyword evidence="7" id="KW-0121">Carboxypeptidase</keyword>
<dbReference type="PANTHER" id="PTHR21581">
    <property type="entry name" value="D-ALANYL-D-ALANINE CARBOXYPEPTIDASE"/>
    <property type="match status" value="1"/>
</dbReference>
<evidence type="ECO:0000256" key="13">
    <source>
        <dbReference type="ARBA" id="ARBA00023316"/>
    </source>
</evidence>
<evidence type="ECO:0000256" key="11">
    <source>
        <dbReference type="ARBA" id="ARBA00022960"/>
    </source>
</evidence>
<evidence type="ECO:0000256" key="14">
    <source>
        <dbReference type="ARBA" id="ARBA00034000"/>
    </source>
</evidence>
<evidence type="ECO:0000256" key="15">
    <source>
        <dbReference type="RuleBase" id="RU004016"/>
    </source>
</evidence>
<evidence type="ECO:0000256" key="8">
    <source>
        <dbReference type="ARBA" id="ARBA00022670"/>
    </source>
</evidence>
<dbReference type="InterPro" id="IPR012907">
    <property type="entry name" value="Peptidase_S11_C"/>
</dbReference>
<comment type="similarity">
    <text evidence="4 15">Belongs to the peptidase S11 family.</text>
</comment>
<evidence type="ECO:0000256" key="7">
    <source>
        <dbReference type="ARBA" id="ARBA00022645"/>
    </source>
</evidence>
<dbReference type="EMBL" id="JBHTBW010000021">
    <property type="protein sequence ID" value="MFC7441280.1"/>
    <property type="molecule type" value="Genomic_DNA"/>
</dbReference>
<name>A0ABW2RJT4_9BACL</name>
<evidence type="ECO:0000313" key="17">
    <source>
        <dbReference type="EMBL" id="MFC7441280.1"/>
    </source>
</evidence>
<evidence type="ECO:0000313" key="18">
    <source>
        <dbReference type="Proteomes" id="UP001596500"/>
    </source>
</evidence>
<keyword evidence="6" id="KW-0964">Secreted</keyword>
<protein>
    <recommendedName>
        <fullName evidence="5">serine-type D-Ala-D-Ala carboxypeptidase</fullName>
        <ecNumber evidence="5">3.4.16.4</ecNumber>
    </recommendedName>
</protein>
<dbReference type="InterPro" id="IPR001967">
    <property type="entry name" value="Peptidase_S11_N"/>
</dbReference>
<evidence type="ECO:0000256" key="6">
    <source>
        <dbReference type="ARBA" id="ARBA00022525"/>
    </source>
</evidence>
<dbReference type="Gene3D" id="2.60.120.970">
    <property type="match status" value="1"/>
</dbReference>
<evidence type="ECO:0000256" key="9">
    <source>
        <dbReference type="ARBA" id="ARBA00022729"/>
    </source>
</evidence>
<dbReference type="SUPFAM" id="SSF56601">
    <property type="entry name" value="beta-lactamase/transpeptidase-like"/>
    <property type="match status" value="1"/>
</dbReference>
<comment type="pathway">
    <text evidence="3">Cell wall biogenesis; peptidoglycan biosynthesis.</text>
</comment>
<dbReference type="PRINTS" id="PR00725">
    <property type="entry name" value="DADACBPTASE1"/>
</dbReference>
<comment type="function">
    <text evidence="1">Removes C-terminal D-alanyl residues from sugar-peptide cell wall precursors.</text>
</comment>
<dbReference type="PANTHER" id="PTHR21581:SF11">
    <property type="entry name" value="D-ALANYL-D-ALANINE CARBOXYPEPTIDASE DACA"/>
    <property type="match status" value="1"/>
</dbReference>
<dbReference type="InterPro" id="IPR057708">
    <property type="entry name" value="DUF7948"/>
</dbReference>
<dbReference type="InterPro" id="IPR018044">
    <property type="entry name" value="Peptidase_S11"/>
</dbReference>
<dbReference type="SMART" id="SM00936">
    <property type="entry name" value="PBP5_C"/>
    <property type="match status" value="1"/>
</dbReference>
<dbReference type="Pfam" id="PF00768">
    <property type="entry name" value="Peptidase_S11"/>
    <property type="match status" value="1"/>
</dbReference>
<evidence type="ECO:0000256" key="3">
    <source>
        <dbReference type="ARBA" id="ARBA00004752"/>
    </source>
</evidence>
<dbReference type="Proteomes" id="UP001596500">
    <property type="component" value="Unassembled WGS sequence"/>
</dbReference>
<organism evidence="17 18">
    <name type="scientific">Laceyella putida</name>
    <dbReference type="NCBI Taxonomy" id="110101"/>
    <lineage>
        <taxon>Bacteria</taxon>
        <taxon>Bacillati</taxon>
        <taxon>Bacillota</taxon>
        <taxon>Bacilli</taxon>
        <taxon>Bacillales</taxon>
        <taxon>Thermoactinomycetaceae</taxon>
        <taxon>Laceyella</taxon>
    </lineage>
</organism>
<evidence type="ECO:0000256" key="5">
    <source>
        <dbReference type="ARBA" id="ARBA00012448"/>
    </source>
</evidence>
<dbReference type="EC" id="3.4.16.4" evidence="5"/>
<reference evidence="18" key="1">
    <citation type="journal article" date="2019" name="Int. J. Syst. Evol. Microbiol.">
        <title>The Global Catalogue of Microorganisms (GCM) 10K type strain sequencing project: providing services to taxonomists for standard genome sequencing and annotation.</title>
        <authorList>
            <consortium name="The Broad Institute Genomics Platform"/>
            <consortium name="The Broad Institute Genome Sequencing Center for Infectious Disease"/>
            <person name="Wu L."/>
            <person name="Ma J."/>
        </authorList>
    </citation>
    <scope>NUCLEOTIDE SEQUENCE [LARGE SCALE GENOMIC DNA]</scope>
    <source>
        <strain evidence="18">CGMCC 1.12942</strain>
    </source>
</reference>
<evidence type="ECO:0000256" key="2">
    <source>
        <dbReference type="ARBA" id="ARBA00004613"/>
    </source>
</evidence>
<comment type="catalytic activity">
    <reaction evidence="14">
        <text>Preferential cleavage: (Ac)2-L-Lys-D-Ala-|-D-Ala. Also transpeptidation of peptidyl-alanyl moieties that are N-acyl substituents of D-alanine.</text>
        <dbReference type="EC" id="3.4.16.4"/>
    </reaction>
</comment>
<sequence length="830" mass="93130">MGQPSFKRWMRWISIPLVMIMLAILFLPINPSIYAQSGAKAKKENGLKEVIGLRTEKSKTFVKSDGKTFVTEQYLEPIHYKESGKWINIKERNKSGLQAKRLSGGMTYVNLGHQTRFAFADKSTSPNLVRFEQGKAKIDFRLTGSHPVTVKRQVNGIVYPNVYEGIDLVYQVEATGVKEEWVLHKRTGPSTFSMALNTENTKPVLQKDGSIQFVAPNGKVIFVVPVPFMYDQNDAASHKVKFQLRQKGGVTYLDLKADEQWLKDPKRAYPVVIDPTVGLQGVKSTYDNFVSSKNPTQNYRLFPFVISGTHPDYGIARSFIKFDLPALPEGAQITNAQVYLQQYSTEQEQQIDLFQVTSDWTSSGVNWENQPSVGNVFSHAKVAGAGEYAWDLTGLAKGWYQGTEKNYGFSLRHHDEANDRKSFRSSDYLEDISKRPKLLITYRVEPSVPIAQPTIAAKSHILLDYQTGLPLYGNQTDQPLPPASMTKMMTEYIVLEEIHNNKLSWDDMVQVSARAAGIEEAQIDLQPGEQMTVKDLFMGMAVYSANDATVALAERVAGSETDFVHRMNATAQAMDLKNSHFRNATGLEMTDYPDPPQVGGEHLMSARDAAVLARKLLQTYPEFSQLISAPQYTFRPGTTREKKVVNWNRMLPGFDHFYPGVDGLKTGSTLAAGYCFTGTAKQEGHRLITVVMGTSSEDSRFVETKKLLDYGFNRYEMATLVKRGETIGGAVLRVPNGDGQSTPVYGKREIRIPIYRGERDQYTIKVRFYTGLKAPLKAGTTVGVAQVFYRGLPVRGLPMYPVAITKSVNEASQVQQFFRQVNEGFQQWIE</sequence>
<keyword evidence="11" id="KW-0133">Cell shape</keyword>
<accession>A0ABW2RJT4</accession>
<proteinExistence type="inferred from homology"/>
<evidence type="ECO:0000256" key="10">
    <source>
        <dbReference type="ARBA" id="ARBA00022801"/>
    </source>
</evidence>
<keyword evidence="12" id="KW-0573">Peptidoglycan synthesis</keyword>